<dbReference type="CDD" id="cd17782">
    <property type="entry name" value="CBS_pair_MUG70_2"/>
    <property type="match status" value="2"/>
</dbReference>
<feature type="region of interest" description="Disordered" evidence="10">
    <location>
        <begin position="3086"/>
        <end position="3125"/>
    </location>
</feature>
<feature type="domain" description="CBS" evidence="12">
    <location>
        <begin position="2647"/>
        <end position="2707"/>
    </location>
</feature>
<dbReference type="PROSITE" id="PS51371">
    <property type="entry name" value="CBS"/>
    <property type="match status" value="14"/>
</dbReference>
<evidence type="ECO:0000256" key="4">
    <source>
        <dbReference type="ARBA" id="ARBA00023123"/>
    </source>
</evidence>
<keyword evidence="11" id="KW-0472">Membrane</keyword>
<dbReference type="Pfam" id="PF00564">
    <property type="entry name" value="PB1"/>
    <property type="match status" value="1"/>
</dbReference>
<keyword evidence="4 8" id="KW-0518">Myosin</keyword>
<name>A0A8T1WYC3_9STRA</name>
<dbReference type="PANTHER" id="PTHR48108:SF26">
    <property type="entry name" value="CBS DOMAIN-CONTAINING PROTEIN DDB_G0289609"/>
    <property type="match status" value="1"/>
</dbReference>
<evidence type="ECO:0000256" key="8">
    <source>
        <dbReference type="PROSITE-ProRule" id="PRU00782"/>
    </source>
</evidence>
<evidence type="ECO:0000256" key="2">
    <source>
        <dbReference type="ARBA" id="ARBA00022741"/>
    </source>
</evidence>
<dbReference type="Pfam" id="PF00063">
    <property type="entry name" value="Myosin_head"/>
    <property type="match status" value="1"/>
</dbReference>
<feature type="region of interest" description="Disordered" evidence="10">
    <location>
        <begin position="1059"/>
        <end position="1121"/>
    </location>
</feature>
<gene>
    <name evidence="15" type="primary">MYO22</name>
    <name evidence="15" type="ORF">PHYBOEH_009762</name>
</gene>
<keyword evidence="11" id="KW-1133">Transmembrane helix</keyword>
<feature type="region of interest" description="Disordered" evidence="10">
    <location>
        <begin position="2142"/>
        <end position="2172"/>
    </location>
</feature>
<feature type="compositionally biased region" description="Basic residues" evidence="10">
    <location>
        <begin position="3113"/>
        <end position="3123"/>
    </location>
</feature>
<dbReference type="InterPro" id="IPR000270">
    <property type="entry name" value="PB1_dom"/>
</dbReference>
<dbReference type="GO" id="GO:0003779">
    <property type="term" value="F:actin binding"/>
    <property type="evidence" value="ECO:0007669"/>
    <property type="project" value="UniProtKB-KW"/>
</dbReference>
<keyword evidence="3 8" id="KW-0067">ATP-binding</keyword>
<feature type="domain" description="CBS" evidence="12">
    <location>
        <begin position="2178"/>
        <end position="2236"/>
    </location>
</feature>
<keyword evidence="11" id="KW-0812">Transmembrane</keyword>
<feature type="domain" description="CBS" evidence="12">
    <location>
        <begin position="1822"/>
        <end position="1880"/>
    </location>
</feature>
<feature type="domain" description="Myosin motor" evidence="13">
    <location>
        <begin position="31"/>
        <end position="772"/>
    </location>
</feature>
<feature type="region of interest" description="Disordered" evidence="10">
    <location>
        <begin position="1445"/>
        <end position="1473"/>
    </location>
</feature>
<feature type="domain" description="CBS" evidence="12">
    <location>
        <begin position="1369"/>
        <end position="1427"/>
    </location>
</feature>
<feature type="coiled-coil region" evidence="9">
    <location>
        <begin position="1008"/>
        <end position="1042"/>
    </location>
</feature>
<protein>
    <submittedName>
        <fullName evidence="15">Cytochrome c oxidase subunit 1</fullName>
    </submittedName>
</protein>
<proteinExistence type="inferred from homology"/>
<dbReference type="PROSITE" id="PS51745">
    <property type="entry name" value="PB1"/>
    <property type="match status" value="1"/>
</dbReference>
<keyword evidence="16" id="KW-1185">Reference proteome</keyword>
<feature type="domain" description="CBS" evidence="12">
    <location>
        <begin position="2579"/>
        <end position="2639"/>
    </location>
</feature>
<evidence type="ECO:0000256" key="11">
    <source>
        <dbReference type="SAM" id="Phobius"/>
    </source>
</evidence>
<feature type="domain" description="CBS" evidence="12">
    <location>
        <begin position="1546"/>
        <end position="1603"/>
    </location>
</feature>
<evidence type="ECO:0000259" key="13">
    <source>
        <dbReference type="PROSITE" id="PS51456"/>
    </source>
</evidence>
<dbReference type="InterPro" id="IPR051462">
    <property type="entry name" value="CBS_domain-containing"/>
</dbReference>
<evidence type="ECO:0000256" key="3">
    <source>
        <dbReference type="ARBA" id="ARBA00022840"/>
    </source>
</evidence>
<keyword evidence="1" id="KW-0677">Repeat</keyword>
<feature type="compositionally biased region" description="Pro residues" evidence="10">
    <location>
        <begin position="1062"/>
        <end position="1111"/>
    </location>
</feature>
<feature type="compositionally biased region" description="Basic and acidic residues" evidence="10">
    <location>
        <begin position="2554"/>
        <end position="2569"/>
    </location>
</feature>
<dbReference type="OrthoDB" id="6108017at2759"/>
<organism evidence="15 16">
    <name type="scientific">Phytophthora boehmeriae</name>
    <dbReference type="NCBI Taxonomy" id="109152"/>
    <lineage>
        <taxon>Eukaryota</taxon>
        <taxon>Sar</taxon>
        <taxon>Stramenopiles</taxon>
        <taxon>Oomycota</taxon>
        <taxon>Peronosporomycetes</taxon>
        <taxon>Peronosporales</taxon>
        <taxon>Peronosporaceae</taxon>
        <taxon>Phytophthora</taxon>
    </lineage>
</organism>
<evidence type="ECO:0000256" key="6">
    <source>
        <dbReference type="ARBA" id="ARBA00023203"/>
    </source>
</evidence>
<dbReference type="Pfam" id="PF00571">
    <property type="entry name" value="CBS"/>
    <property type="match status" value="14"/>
</dbReference>
<feature type="region of interest" description="Actin-binding" evidence="8">
    <location>
        <begin position="652"/>
        <end position="674"/>
    </location>
</feature>
<dbReference type="GO" id="GO:0005524">
    <property type="term" value="F:ATP binding"/>
    <property type="evidence" value="ECO:0007669"/>
    <property type="project" value="UniProtKB-UniRule"/>
</dbReference>
<dbReference type="FunFam" id="1.10.10.820:FF:000001">
    <property type="entry name" value="Myosin heavy chain"/>
    <property type="match status" value="1"/>
</dbReference>
<feature type="compositionally biased region" description="Basic residues" evidence="10">
    <location>
        <begin position="2544"/>
        <end position="2553"/>
    </location>
</feature>
<evidence type="ECO:0000256" key="5">
    <source>
        <dbReference type="ARBA" id="ARBA00023175"/>
    </source>
</evidence>
<feature type="domain" description="CBS" evidence="12">
    <location>
        <begin position="1479"/>
        <end position="1538"/>
    </location>
</feature>
<feature type="domain" description="PB1" evidence="14">
    <location>
        <begin position="2957"/>
        <end position="3054"/>
    </location>
</feature>
<dbReference type="CDD" id="cd14890">
    <property type="entry name" value="MYSc_Myo29"/>
    <property type="match status" value="1"/>
</dbReference>
<sequence length="3156" mass="348233">MRRGGGTRKERLLRAKLKKKMQDEENSPHGSTFEDILQMSDLSEESLLENLRRRYEHQLIYTYVGHILIAINPYQQLDTYSERKMTEYYGKAMGMLPPHVFALADHAYTQLIQGGALDPANQSIIISGESGSGKTETTKIIMQYLARATSYRKGPNEEGLTQQQPEVNAANGAMSGALGKLEERVLESNPLLESFGNAKTLRNDNSSRFGKFIEIQFNHHGKIVGAQILNFLLEKTRIVSQSLGERNYHIFYQLLAGADNALRERLQLQTPHDYEYLRKSECFNIHSCDDAKEFETTRHCMETIGISEERQEMVFALLAAVLHLGNLQFAMENDMCVVVGDDSANSMKLVASLLQVSEDALSQALLTRQLYVGGKVIVQQQNSDQVRDKRDALAKGIYSSLFLWLVSELNRTISRTQDKWGFIGVLDIYGFEKFEWNTFEQLCINYANEKLQRHFNQHMLEVEQNDYAKEGIDWKHIDFEDNQECLDLIESKVNGKPGIFISLDDNWRLKGEEANKKFVSNLHASFGRTATGHASSKNRFYVHPKMDADLHFGIKHYAGEVIYDASGFNDKNNETMNDDMKELIRQSKSDWLRGIFDLNMQSIEAIPGNKPQQQHAVSRRPNEMKGKGMHQQGNKSRNIREISVSAQFRYQLQELMNKISLANPRYVRCIKPNEMKRPNELNDLDCARQLKYSGMMEAIQIRQRGFALREDHDVFFYDYQSLAPDAENIQELIEEISSMLGAGKEEWQLGKTKVFLKRVMAFKLRKLEMLRCKSAARAIQKWVRNIARAESAIKIQTKCRQFIAKRRLQRLRRSAYRVMYILRMRVAMSKYQRMRAEFRFQNEKAVVVQKIVRGHLIRKRNLLHPFGELGPKELDLKIADMEKAIEEAALSKQFELCANLQLELEKIVEARKKVRTAKEIDAEIKKVNEDMEAAAMSKQFGLCAELQKQLEVLQEARKHVKEDLNELEPEELDERIHAMETTIAEAMAARDFGKCGDLQVSLDALVTARKKKKTPEELDAEIEELNNELDRLMQQKQFDKCAQIQTDIDLLKKRRAKFPAAKPAPVPAPEPEPPIPEKPAPPPPIEPTPPPSPKKEAIPPPPEKPAAPAPPSNVDRRGIPAARPATDGALLAPTSSPAALPAKAVTVNEDATVLEAARLMKSHRAAAVLVTNWEGALTGIFSDTDAARRVVSKGLDPAKITVSTVMTPNPSCVNLEDSAVDAMDIMLSGKFRHLPVVSSHSGNIVGLLNVAKCLHDAIRRVEHMSSSLQQELGASGNNAMLRGMLEKMLSPSLQDVLSAPGEVMAPLVYSHMSVFEATTYMAETRRPALVVSTNPDAPELIGIFTPKDVLLRVIAEDLDVHSTIVGDVMTPNPESAAPETSALDAFHIMHDGKFLNLPVVSPDSGDILGVADVLSISLASFGESRDIGKFFNAAFDYHDDDTLSMKSGRSTSTHKSTASKARQQKDRDKGINIRPVSSLRPLPAITIDEVTSVFEAALTMKQKRTDALLVVDESGALNGILTDTDICRRVLALNLIPEEVPVCNVMTRDIKYVAPTDSAIDALLMMQEGHFRHLPVVDGGGIAGVLNIGKCIYDVSKRLEHAMQSSDQLKASLEKSGTSSTLQQMLAPMLEKLSTPTLGSILESEAKNDSTPSPRLPKSSLVSDVVKAMASTKKAALIVDDFNFDKLVGIFSPNELVLNVIAKGLRPSATYVEEVMLNDPEIATPSTSVLDGLHIMHDSRCLEIPVLKEESNELVGMVDVLDLSYGTIDAIYGENREQMQEFWNATLQLDQPSQPSEAGDRERTTLLSRAEREEKSRTVAKLRPTKVLTVSEKTTIAELSRIMGRNKMDCVLVVSEEGLLTGIVTDTDLTRRVVSENRPLESTLVGDVMTRNPVFVSNDDPAIDALVCMLEGKFRHLPVVERNGPVVGILNIAKCLYDAIRKMEKSEQSSAALRHTLEKEMKNRVNGGARTGGVSQLLGSMVNKMFSPDIKTVIEEEGVEPPRVQRFTSVYEVSKQMAITKKAALVVGNRGQYCGMFTPKEMLEKVLARGLPVHTTPVCEVMLEKDATIVGSTSVIDAMHTMHDHKTLYLAVLQTESNKQPLGLIDVLSLSYGSFAKGKPSEWRSFWNASFEATDDDDTSSMHSFRSGISHGRSTSGLSQKGKKASLAKGDVRPVSKLRPSKAITISETFTVADAAKEMSRDQTDAALIIGRDGGLLGILTDTDITRRVVALGNDPFYVSVLDAMTPDPQFVDERDSAMDAMFMMLEGKFRHLPVVDETGMVAGMLRIQKCLYDAITRIEKVQQTSSGSLRQRLEKQLHATGIGSGQGALKQLVAPMVEKLLSPTVDSILEDETLPPLVSEHDTVMEVARQMAASRKAALIVEDPNGDNSSSVSGGHRSSVSGGGYDIGTSALTRKVLGVFTPKDLLLRVTGAGLDAAETTVGEVMTPNPETAPPTTKLVDALHIMYEHNFLHLPVVNDETGTIVGMLDVLSLCYGTFASGAAAETGKPIDDDADWRAFWDVSLALGHDEDEFSELASMAGSRYSRHSRRRPGKYTESHHSSMMDHVPEPEGAMRPVSMLRPQEVTRINEFITVAEAAKRMRQARVEAVAVTTEEGELRGILTDTDITRRVLAEDIDPESCSVASVMTTKPSCVYMEDQAIEAITKMLEGRFKHLPVLGSDGTPQGMLDISKCLYDAITCMEKVQQSTEAAASEFSRDLGTGSNLQRLLGPMMEKMVRPTVGDALDGELMPPVVDIHTTAARAAKLMANTKKAAIVLGDEHELCGMVTTKDLLRKLVAKGLYAETTTVEEVMTVDPDLMGPNMSIVDGLRLLHDAGQLFMPVLADDGEILGMADVICLSYGQFQTTSGGTSNGDWRQFWQTAMNLQEEVAGGAYGGMNDDARSVGTIEEFERDEYNASVGTPTASAVGLNGAGRYSNSLGAYAELGESVSVVSGANTATTSVMMQSMTDENTFVFKVSDGPQGHFHRIMCRFDSMAPLLDQIRFKMGLGGSEALRLKYEDDEGDLALLTSDESLIEAVHMARRAGWKRLVVVVDVVKQQQHEGNGSVVSAASSAASSNVAAAKPRNRLLTKVDEMSSSDSSDESSSDEEVVRKKSKKSRRKNRDRGFSANANAMIAGGATLLVGLGAAALMLMRRK</sequence>
<feature type="domain" description="CBS" evidence="12">
    <location>
        <begin position="2745"/>
        <end position="2804"/>
    </location>
</feature>
<dbReference type="Proteomes" id="UP000693981">
    <property type="component" value="Unassembled WGS sequence"/>
</dbReference>
<evidence type="ECO:0000256" key="1">
    <source>
        <dbReference type="ARBA" id="ARBA00022737"/>
    </source>
</evidence>
<dbReference type="InterPro" id="IPR000644">
    <property type="entry name" value="CBS_dom"/>
</dbReference>
<dbReference type="GO" id="GO:0016459">
    <property type="term" value="C:myosin complex"/>
    <property type="evidence" value="ECO:0007669"/>
    <property type="project" value="UniProtKB-KW"/>
</dbReference>
<keyword evidence="7" id="KW-0129">CBS domain</keyword>
<evidence type="ECO:0000313" key="16">
    <source>
        <dbReference type="Proteomes" id="UP000693981"/>
    </source>
</evidence>
<comment type="similarity">
    <text evidence="8">Belongs to the TRAFAC class myosin-kinesin ATPase superfamily. Myosin family.</text>
</comment>
<dbReference type="PROSITE" id="PS51456">
    <property type="entry name" value="MYOSIN_MOTOR"/>
    <property type="match status" value="1"/>
</dbReference>
<dbReference type="EMBL" id="JAGDFL010000063">
    <property type="protein sequence ID" value="KAG7399072.1"/>
    <property type="molecule type" value="Genomic_DNA"/>
</dbReference>
<feature type="region of interest" description="Disordered" evidence="10">
    <location>
        <begin position="608"/>
        <end position="638"/>
    </location>
</feature>
<feature type="domain" description="CBS" evidence="12">
    <location>
        <begin position="1716"/>
        <end position="1777"/>
    </location>
</feature>
<feature type="region of interest" description="Disordered" evidence="10">
    <location>
        <begin position="2544"/>
        <end position="2573"/>
    </location>
</feature>
<keyword evidence="5 8" id="KW-0505">Motor protein</keyword>
<keyword evidence="9" id="KW-0175">Coiled coil</keyword>
<dbReference type="PROSITE" id="PS50096">
    <property type="entry name" value="IQ"/>
    <property type="match status" value="2"/>
</dbReference>
<dbReference type="InterPro" id="IPR053793">
    <property type="entry name" value="PB1-like"/>
</dbReference>
<evidence type="ECO:0000259" key="12">
    <source>
        <dbReference type="PROSITE" id="PS51371"/>
    </source>
</evidence>
<dbReference type="InterPro" id="IPR001609">
    <property type="entry name" value="Myosin_head_motor_dom-like"/>
</dbReference>
<evidence type="ECO:0000259" key="14">
    <source>
        <dbReference type="PROSITE" id="PS51745"/>
    </source>
</evidence>
<dbReference type="SMART" id="SM00666">
    <property type="entry name" value="PB1"/>
    <property type="match status" value="1"/>
</dbReference>
<evidence type="ECO:0000256" key="10">
    <source>
        <dbReference type="SAM" id="MobiDB-lite"/>
    </source>
</evidence>
<accession>A0A8T1WYC3</accession>
<feature type="domain" description="CBS" evidence="12">
    <location>
        <begin position="2245"/>
        <end position="2301"/>
    </location>
</feature>
<keyword evidence="6 8" id="KW-0009">Actin-binding</keyword>
<dbReference type="CDD" id="cd17781">
    <property type="entry name" value="CBS_pair_MUG70_1"/>
    <property type="match status" value="3"/>
</dbReference>
<feature type="domain" description="CBS" evidence="12">
    <location>
        <begin position="1889"/>
        <end position="1946"/>
    </location>
</feature>
<comment type="caution">
    <text evidence="15">The sequence shown here is derived from an EMBL/GenBank/DDBJ whole genome shotgun (WGS) entry which is preliminary data.</text>
</comment>
<evidence type="ECO:0000256" key="9">
    <source>
        <dbReference type="SAM" id="Coils"/>
    </source>
</evidence>
<evidence type="ECO:0000256" key="7">
    <source>
        <dbReference type="PROSITE-ProRule" id="PRU00703"/>
    </source>
</evidence>
<feature type="domain" description="CBS" evidence="12">
    <location>
        <begin position="1139"/>
        <end position="1197"/>
    </location>
</feature>
<keyword evidence="2 8" id="KW-0547">Nucleotide-binding</keyword>
<dbReference type="SMART" id="SM00242">
    <property type="entry name" value="MYSc"/>
    <property type="match status" value="1"/>
</dbReference>
<dbReference type="GO" id="GO:0003774">
    <property type="term" value="F:cytoskeletal motor activity"/>
    <property type="evidence" value="ECO:0007669"/>
    <property type="project" value="UniProtKB-UniRule"/>
</dbReference>
<dbReference type="PANTHER" id="PTHR48108">
    <property type="entry name" value="CBS DOMAIN-CONTAINING PROTEIN CBSX2, CHLOROPLASTIC"/>
    <property type="match status" value="1"/>
</dbReference>
<feature type="transmembrane region" description="Helical" evidence="11">
    <location>
        <begin position="3133"/>
        <end position="3153"/>
    </location>
</feature>
<feature type="compositionally biased region" description="Low complexity" evidence="10">
    <location>
        <begin position="1450"/>
        <end position="1461"/>
    </location>
</feature>
<feature type="binding site" evidence="8">
    <location>
        <begin position="128"/>
        <end position="135"/>
    </location>
    <ligand>
        <name>ATP</name>
        <dbReference type="ChEBI" id="CHEBI:30616"/>
    </ligand>
</feature>
<evidence type="ECO:0000313" key="15">
    <source>
        <dbReference type="EMBL" id="KAG7399072.1"/>
    </source>
</evidence>
<feature type="coiled-coil region" evidence="9">
    <location>
        <begin position="943"/>
        <end position="970"/>
    </location>
</feature>
<feature type="domain" description="CBS" evidence="12">
    <location>
        <begin position="2446"/>
        <end position="2505"/>
    </location>
</feature>
<dbReference type="SMART" id="SM00116">
    <property type="entry name" value="CBS"/>
    <property type="match status" value="18"/>
</dbReference>
<reference evidence="15" key="1">
    <citation type="submission" date="2021-02" db="EMBL/GenBank/DDBJ databases">
        <authorList>
            <person name="Palmer J.M."/>
        </authorList>
    </citation>
    <scope>NUCLEOTIDE SEQUENCE</scope>
    <source>
        <strain evidence="15">SCRP23</strain>
    </source>
</reference>
<feature type="domain" description="CBS" evidence="12">
    <location>
        <begin position="1206"/>
        <end position="1266"/>
    </location>
</feature>